<reference evidence="5 6" key="1">
    <citation type="submission" date="2020-02" db="EMBL/GenBank/DDBJ databases">
        <authorList>
            <person name="Li X.-J."/>
            <person name="Han X.-M."/>
        </authorList>
    </citation>
    <scope>NUCLEOTIDE SEQUENCE [LARGE SCALE GENOMIC DNA]</scope>
    <source>
        <strain evidence="5 6">CCTCC AB 2017055</strain>
    </source>
</reference>
<keyword evidence="2" id="KW-0547">Nucleotide-binding</keyword>
<proteinExistence type="predicted"/>
<evidence type="ECO:0000256" key="1">
    <source>
        <dbReference type="ARBA" id="ARBA00022448"/>
    </source>
</evidence>
<dbReference type="GO" id="GO:0005524">
    <property type="term" value="F:ATP binding"/>
    <property type="evidence" value="ECO:0007669"/>
    <property type="project" value="UniProtKB-KW"/>
</dbReference>
<dbReference type="Pfam" id="PF00005">
    <property type="entry name" value="ABC_tran"/>
    <property type="match status" value="1"/>
</dbReference>
<dbReference type="InterPro" id="IPR050166">
    <property type="entry name" value="ABC_transporter_ATP-bind"/>
</dbReference>
<dbReference type="PROSITE" id="PS00211">
    <property type="entry name" value="ABC_TRANSPORTER_1"/>
    <property type="match status" value="1"/>
</dbReference>
<dbReference type="CDD" id="cd03293">
    <property type="entry name" value="ABC_NrtD_SsuB_transporters"/>
    <property type="match status" value="1"/>
</dbReference>
<feature type="domain" description="ABC transporter" evidence="4">
    <location>
        <begin position="7"/>
        <end position="240"/>
    </location>
</feature>
<dbReference type="InterPro" id="IPR003439">
    <property type="entry name" value="ABC_transporter-like_ATP-bd"/>
</dbReference>
<accession>A0A6L9S8C1</accession>
<dbReference type="EMBL" id="JAAGOA010000009">
    <property type="protein sequence ID" value="NEE01329.1"/>
    <property type="molecule type" value="Genomic_DNA"/>
</dbReference>
<dbReference type="PROSITE" id="PS50893">
    <property type="entry name" value="ABC_TRANSPORTER_2"/>
    <property type="match status" value="1"/>
</dbReference>
<dbReference type="Proteomes" id="UP000475214">
    <property type="component" value="Unassembled WGS sequence"/>
</dbReference>
<sequence>MGAEHLLDLQDLGKTYSTGAVRARILEGVEFTVDRGEFVCVVGPSGAGKTTLLKCIAGLTAPTTGRTLFEGEKVTEPPAKLAVIFQDYSRSLLPWLTVAKNIELPLQKARFPARERPGIIAEALANVGLEGKGGVYPWEMSGGMQQRAAIARGLAYQPDVLLMDEPFAAVDAQTRIDLEDLVLGMSRRLGMTVLFVTHDIDEAVYMADRVVVLSGTPAAVARDITVDLPGERDQVQTKNLPRYGELRAEVFGLIQAAKRPAMQRTETVPARRMVP</sequence>
<dbReference type="AlphaFoldDB" id="A0A6L9S8C1"/>
<dbReference type="PANTHER" id="PTHR42788">
    <property type="entry name" value="TAURINE IMPORT ATP-BINDING PROTEIN-RELATED"/>
    <property type="match status" value="1"/>
</dbReference>
<dbReference type="InterPro" id="IPR027417">
    <property type="entry name" value="P-loop_NTPase"/>
</dbReference>
<dbReference type="SMART" id="SM00382">
    <property type="entry name" value="AAA"/>
    <property type="match status" value="1"/>
</dbReference>
<organism evidence="5 6">
    <name type="scientific">Phytoactinopolyspora halotolerans</name>
    <dbReference type="NCBI Taxonomy" id="1981512"/>
    <lineage>
        <taxon>Bacteria</taxon>
        <taxon>Bacillati</taxon>
        <taxon>Actinomycetota</taxon>
        <taxon>Actinomycetes</taxon>
        <taxon>Jiangellales</taxon>
        <taxon>Jiangellaceae</taxon>
        <taxon>Phytoactinopolyspora</taxon>
    </lineage>
</organism>
<dbReference type="SUPFAM" id="SSF52540">
    <property type="entry name" value="P-loop containing nucleoside triphosphate hydrolases"/>
    <property type="match status" value="1"/>
</dbReference>
<comment type="caution">
    <text evidence="5">The sequence shown here is derived from an EMBL/GenBank/DDBJ whole genome shotgun (WGS) entry which is preliminary data.</text>
</comment>
<evidence type="ECO:0000256" key="3">
    <source>
        <dbReference type="ARBA" id="ARBA00022840"/>
    </source>
</evidence>
<evidence type="ECO:0000313" key="6">
    <source>
        <dbReference type="Proteomes" id="UP000475214"/>
    </source>
</evidence>
<keyword evidence="6" id="KW-1185">Reference proteome</keyword>
<evidence type="ECO:0000259" key="4">
    <source>
        <dbReference type="PROSITE" id="PS50893"/>
    </source>
</evidence>
<protein>
    <submittedName>
        <fullName evidence="5">ABC transporter ATP-binding protein</fullName>
    </submittedName>
</protein>
<evidence type="ECO:0000313" key="5">
    <source>
        <dbReference type="EMBL" id="NEE01329.1"/>
    </source>
</evidence>
<dbReference type="InterPro" id="IPR017871">
    <property type="entry name" value="ABC_transporter-like_CS"/>
</dbReference>
<evidence type="ECO:0000256" key="2">
    <source>
        <dbReference type="ARBA" id="ARBA00022741"/>
    </source>
</evidence>
<keyword evidence="1" id="KW-0813">Transport</keyword>
<keyword evidence="3 5" id="KW-0067">ATP-binding</keyword>
<dbReference type="PANTHER" id="PTHR42788:SF13">
    <property type="entry name" value="ALIPHATIC SULFONATES IMPORT ATP-BINDING PROTEIN SSUB"/>
    <property type="match status" value="1"/>
</dbReference>
<dbReference type="Gene3D" id="3.40.50.300">
    <property type="entry name" value="P-loop containing nucleotide triphosphate hydrolases"/>
    <property type="match status" value="1"/>
</dbReference>
<dbReference type="InterPro" id="IPR003593">
    <property type="entry name" value="AAA+_ATPase"/>
</dbReference>
<dbReference type="GO" id="GO:0016887">
    <property type="term" value="F:ATP hydrolysis activity"/>
    <property type="evidence" value="ECO:0007669"/>
    <property type="project" value="InterPro"/>
</dbReference>
<name>A0A6L9S8C1_9ACTN</name>
<gene>
    <name evidence="5" type="ORF">G1H10_14230</name>
</gene>